<dbReference type="Gene3D" id="1.10.10.10">
    <property type="entry name" value="Winged helix-like DNA-binding domain superfamily/Winged helix DNA-binding domain"/>
    <property type="match status" value="1"/>
</dbReference>
<dbReference type="GO" id="GO:0004016">
    <property type="term" value="F:adenylate cyclase activity"/>
    <property type="evidence" value="ECO:0007669"/>
    <property type="project" value="UniProtKB-ARBA"/>
</dbReference>
<evidence type="ECO:0000313" key="7">
    <source>
        <dbReference type="Proteomes" id="UP000036513"/>
    </source>
</evidence>
<dbReference type="InterPro" id="IPR016032">
    <property type="entry name" value="Sig_transdc_resp-reg_C-effctor"/>
</dbReference>
<dbReference type="InterPro" id="IPR027417">
    <property type="entry name" value="P-loop_NTPase"/>
</dbReference>
<dbReference type="CDD" id="cd06170">
    <property type="entry name" value="LuxR_C_like"/>
    <property type="match status" value="1"/>
</dbReference>
<proteinExistence type="predicted"/>
<dbReference type="GO" id="GO:0003677">
    <property type="term" value="F:DNA binding"/>
    <property type="evidence" value="ECO:0007669"/>
    <property type="project" value="UniProtKB-KW"/>
</dbReference>
<dbReference type="InterPro" id="IPR000792">
    <property type="entry name" value="Tscrpt_reg_LuxR_C"/>
</dbReference>
<dbReference type="EMBL" id="JYNL01000048">
    <property type="protein sequence ID" value="KMO72023.1"/>
    <property type="molecule type" value="Genomic_DNA"/>
</dbReference>
<feature type="domain" description="HTH luxR-type" evidence="4">
    <location>
        <begin position="1048"/>
        <end position="1113"/>
    </location>
</feature>
<dbReference type="Pfam" id="PF00211">
    <property type="entry name" value="Guanylate_cyc"/>
    <property type="match status" value="1"/>
</dbReference>
<dbReference type="InterPro" id="IPR011990">
    <property type="entry name" value="TPR-like_helical_dom_sf"/>
</dbReference>
<dbReference type="SMR" id="A0A0J6VRE1"/>
<evidence type="ECO:0000256" key="1">
    <source>
        <dbReference type="ARBA" id="ARBA00023015"/>
    </source>
</evidence>
<dbReference type="GO" id="GO:0009190">
    <property type="term" value="P:cyclic nucleotide biosynthetic process"/>
    <property type="evidence" value="ECO:0007669"/>
    <property type="project" value="InterPro"/>
</dbReference>
<feature type="domain" description="Guanylate cyclase" evidence="5">
    <location>
        <begin position="40"/>
        <end position="148"/>
    </location>
</feature>
<evidence type="ECO:0000256" key="3">
    <source>
        <dbReference type="ARBA" id="ARBA00023163"/>
    </source>
</evidence>
<comment type="caution">
    <text evidence="6">The sequence shown here is derived from an EMBL/GenBank/DDBJ whole genome shotgun (WGS) entry which is preliminary data.</text>
</comment>
<dbReference type="Pfam" id="PF00196">
    <property type="entry name" value="GerE"/>
    <property type="match status" value="1"/>
</dbReference>
<dbReference type="InterPro" id="IPR036388">
    <property type="entry name" value="WH-like_DNA-bd_sf"/>
</dbReference>
<dbReference type="SUPFAM" id="SSF52540">
    <property type="entry name" value="P-loop containing nucleoside triphosphate hydrolases"/>
    <property type="match status" value="1"/>
</dbReference>
<dbReference type="SUPFAM" id="SSF46894">
    <property type="entry name" value="C-terminal effector domain of the bipartite response regulators"/>
    <property type="match status" value="1"/>
</dbReference>
<dbReference type="CDD" id="cd07302">
    <property type="entry name" value="CHD"/>
    <property type="match status" value="1"/>
</dbReference>
<dbReference type="PROSITE" id="PS00622">
    <property type="entry name" value="HTH_LUXR_1"/>
    <property type="match status" value="1"/>
</dbReference>
<dbReference type="InterPro" id="IPR001054">
    <property type="entry name" value="A/G_cyclase"/>
</dbReference>
<keyword evidence="2" id="KW-0238">DNA-binding</keyword>
<evidence type="ECO:0000259" key="5">
    <source>
        <dbReference type="PROSITE" id="PS50125"/>
    </source>
</evidence>
<name>A0A0J6VRE1_9MYCO</name>
<dbReference type="STRING" id="37916.MCHLDSM_04172"/>
<dbReference type="GO" id="GO:0035556">
    <property type="term" value="P:intracellular signal transduction"/>
    <property type="evidence" value="ECO:0007669"/>
    <property type="project" value="InterPro"/>
</dbReference>
<dbReference type="AlphaFoldDB" id="A0A0J6VRE1"/>
<dbReference type="PATRIC" id="fig|37916.4.peg.4141"/>
<dbReference type="PROSITE" id="PS50125">
    <property type="entry name" value="GUANYLATE_CYCLASE_2"/>
    <property type="match status" value="1"/>
</dbReference>
<evidence type="ECO:0000256" key="2">
    <source>
        <dbReference type="ARBA" id="ARBA00023125"/>
    </source>
</evidence>
<dbReference type="SMART" id="SM00421">
    <property type="entry name" value="HTH_LUXR"/>
    <property type="match status" value="1"/>
</dbReference>
<dbReference type="PRINTS" id="PR00038">
    <property type="entry name" value="HTHLUXR"/>
</dbReference>
<dbReference type="Pfam" id="PF25872">
    <property type="entry name" value="HTH_77"/>
    <property type="match status" value="1"/>
</dbReference>
<dbReference type="GO" id="GO:0006355">
    <property type="term" value="P:regulation of DNA-templated transcription"/>
    <property type="evidence" value="ECO:0007669"/>
    <property type="project" value="InterPro"/>
</dbReference>
<dbReference type="GO" id="GO:0043531">
    <property type="term" value="F:ADP binding"/>
    <property type="evidence" value="ECO:0007669"/>
    <property type="project" value="InterPro"/>
</dbReference>
<sequence>MFAALDHLMLASMSRIDPRAETPSNWSDLGVSELPTGTVTLLLADVEGSTRLWQTQPEEMAAAIARLDHTVWEVISTHHGVRPVEQGEGDSFVVAFARASDAVACALELQRAPLAPIRLRIGLHTGEVQLRDEGNYMGPTINRTARLRDLAHGGQTVLSATTEDLVFDRLPADAWLIDLGAHQLRDLPRLERIAQLCHPDLRNDFAVLRTGETVVSQHLPVQLTSFVGREAEMRDVRRLLADSRLVTLTGAGGVGKTRLAVQVAAGIADEFGGGVGLVDLAPITDSDLVPLTVIRALGLPDHPGRSTMDTLLRFIGGRRLLLVLDNCEHLLAACAELVVALQGGCPAVRLMATSREPIGVPGEVHWRVPSLSLADEAMELFADRARHVRPDFCLTESNSATVAEICRRLDGVPLALELAAARVRVLSLNEIRDSLHDRFRLLTGGARTAVRRQQTLRASVDWSFGLLTQPERIVFARLAVFVGGFDLNAAETVGGGDDVQSHHVLDLLTLLVDKSLVVAEMTSGATRYRMLETMRQYALEKLGESGHGDDVRARHRDHFTGLAAVLDAPAGRDYEEHIDRVRSEIDNLRAAFAWSRENSDLELASHLASSLQPLWLARGRIREGMAWFDAVLADGAAHPIDVAPAVRARALAENAVLDVYMGATDRAERAWEALTIARDIDDPALVLRALTACGGIAVYDPEAGRPYLAEAIDLARSIGDTWGLSQILGLQAFAAVMAGDLPVALAAAEEGRDLADAIGNRFDSRACRWALGTARGMAGDLVGAVAQLQEVAAEADVSRDVLWRSGALSLQAVMQAWHGGLSEARDAANSAITAAAPLGAFHPGLAYAGLTFATLAAGDVAAAEDAAAACRSHFDAYPKMGAIWIGITAYAALARGDVTAARQRADDAVAATTGSHRAQALIARALVASFQGEPEQTERDAHDALAVLAGMQAYGGVPTALECLARLAVDAGRHREAARHLGAADAIRQSIGQVLFRIFDAVYEASLAALRDAMGEEDFESAWAEGAAMSADEAIAYAQRRRGERKRPTSGWASLTPAERNVVRLVSEGLATNDIATRLFVSPRTVQTHLTHIYAKLGVSSRIKLAQEAARQNERAV</sequence>
<dbReference type="InterPro" id="IPR058852">
    <property type="entry name" value="HTH_77"/>
</dbReference>
<dbReference type="Gene3D" id="3.40.50.300">
    <property type="entry name" value="P-loop containing nucleotide triphosphate hydrolases"/>
    <property type="match status" value="1"/>
</dbReference>
<dbReference type="Proteomes" id="UP000036513">
    <property type="component" value="Unassembled WGS sequence"/>
</dbReference>
<dbReference type="FunFam" id="3.40.50.300:FF:001702">
    <property type="entry name" value="Transcriptional regulator, LuxR family"/>
    <property type="match status" value="1"/>
</dbReference>
<dbReference type="Gene3D" id="3.30.70.1230">
    <property type="entry name" value="Nucleotide cyclase"/>
    <property type="match status" value="2"/>
</dbReference>
<keyword evidence="3" id="KW-0804">Transcription</keyword>
<dbReference type="SMART" id="SM00044">
    <property type="entry name" value="CYCc"/>
    <property type="match status" value="1"/>
</dbReference>
<keyword evidence="1" id="KW-0805">Transcription regulation</keyword>
<protein>
    <submittedName>
        <fullName evidence="6">Putative HTH-type transcriptional regulator</fullName>
    </submittedName>
</protein>
<evidence type="ECO:0000259" key="4">
    <source>
        <dbReference type="PROSITE" id="PS50043"/>
    </source>
</evidence>
<organism evidence="6 7">
    <name type="scientific">Mycolicibacterium chlorophenolicum</name>
    <dbReference type="NCBI Taxonomy" id="37916"/>
    <lineage>
        <taxon>Bacteria</taxon>
        <taxon>Bacillati</taxon>
        <taxon>Actinomycetota</taxon>
        <taxon>Actinomycetes</taxon>
        <taxon>Mycobacteriales</taxon>
        <taxon>Mycobacteriaceae</taxon>
        <taxon>Mycolicibacterium</taxon>
    </lineage>
</organism>
<keyword evidence="7" id="KW-1185">Reference proteome</keyword>
<evidence type="ECO:0000313" key="6">
    <source>
        <dbReference type="EMBL" id="KMO72023.1"/>
    </source>
</evidence>
<reference evidence="6 7" key="1">
    <citation type="journal article" date="2015" name="Genome Biol. Evol.">
        <title>Characterization of Three Mycobacterium spp. with Potential Use in Bioremediation by Genome Sequencing and Comparative Genomics.</title>
        <authorList>
            <person name="Das S."/>
            <person name="Pettersson B.M."/>
            <person name="Behra P.R."/>
            <person name="Ramesh M."/>
            <person name="Dasgupta S."/>
            <person name="Bhattacharya A."/>
            <person name="Kirsebom L.A."/>
        </authorList>
    </citation>
    <scope>NUCLEOTIDE SEQUENCE [LARGE SCALE GENOMIC DNA]</scope>
    <source>
        <strain evidence="6 7">DSM 43826</strain>
    </source>
</reference>
<dbReference type="InterPro" id="IPR029787">
    <property type="entry name" value="Nucleotide_cyclase"/>
</dbReference>
<dbReference type="Gene3D" id="1.25.40.10">
    <property type="entry name" value="Tetratricopeptide repeat domain"/>
    <property type="match status" value="1"/>
</dbReference>
<dbReference type="PRINTS" id="PR00364">
    <property type="entry name" value="DISEASERSIST"/>
</dbReference>
<dbReference type="PANTHER" id="PTHR47691:SF3">
    <property type="entry name" value="HTH-TYPE TRANSCRIPTIONAL REGULATOR RV0890C-RELATED"/>
    <property type="match status" value="1"/>
</dbReference>
<gene>
    <name evidence="6" type="ORF">MCHLDSM_04172</name>
</gene>
<dbReference type="FunFam" id="1.10.10.10:FF:000553">
    <property type="entry name" value="Transcriptional regulator, LuxR family"/>
    <property type="match status" value="1"/>
</dbReference>
<dbReference type="PANTHER" id="PTHR47691">
    <property type="entry name" value="REGULATOR-RELATED"/>
    <property type="match status" value="1"/>
</dbReference>
<accession>A0A0J6VRE1</accession>
<dbReference type="SUPFAM" id="SSF55073">
    <property type="entry name" value="Nucleotide cyclase"/>
    <property type="match status" value="1"/>
</dbReference>
<dbReference type="PROSITE" id="PS50043">
    <property type="entry name" value="HTH_LUXR_2"/>
    <property type="match status" value="1"/>
</dbReference>